<accession>A0A2T2N4L3</accession>
<dbReference type="Proteomes" id="UP000240883">
    <property type="component" value="Unassembled WGS sequence"/>
</dbReference>
<proteinExistence type="predicted"/>
<gene>
    <name evidence="1" type="ORF">BS50DRAFT_211184</name>
</gene>
<evidence type="ECO:0000313" key="2">
    <source>
        <dbReference type="Proteomes" id="UP000240883"/>
    </source>
</evidence>
<dbReference type="EMBL" id="KZ678150">
    <property type="protein sequence ID" value="PSN60186.1"/>
    <property type="molecule type" value="Genomic_DNA"/>
</dbReference>
<name>A0A2T2N4L3_CORCC</name>
<dbReference type="AlphaFoldDB" id="A0A2T2N4L3"/>
<keyword evidence="2" id="KW-1185">Reference proteome</keyword>
<reference evidence="1 2" key="1">
    <citation type="journal article" date="2018" name="Front. Microbiol.">
        <title>Genome-Wide Analysis of Corynespora cassiicola Leaf Fall Disease Putative Effectors.</title>
        <authorList>
            <person name="Lopez D."/>
            <person name="Ribeiro S."/>
            <person name="Label P."/>
            <person name="Fumanal B."/>
            <person name="Venisse J.S."/>
            <person name="Kohler A."/>
            <person name="de Oliveira R.R."/>
            <person name="Labutti K."/>
            <person name="Lipzen A."/>
            <person name="Lail K."/>
            <person name="Bauer D."/>
            <person name="Ohm R.A."/>
            <person name="Barry K.W."/>
            <person name="Spatafora J."/>
            <person name="Grigoriev I.V."/>
            <person name="Martin F.M."/>
            <person name="Pujade-Renaud V."/>
        </authorList>
    </citation>
    <scope>NUCLEOTIDE SEQUENCE [LARGE SCALE GENOMIC DNA]</scope>
    <source>
        <strain evidence="1 2">Philippines</strain>
    </source>
</reference>
<evidence type="ECO:0000313" key="1">
    <source>
        <dbReference type="EMBL" id="PSN60186.1"/>
    </source>
</evidence>
<sequence length="73" mass="8148">MLRRTRIVLCTSSTRAARVCLQTLNVFQHMEKVIVNISTDEAYNGASGTRLQQVKEKKVQKTMSVLTLGSPIP</sequence>
<organism evidence="1 2">
    <name type="scientific">Corynespora cassiicola Philippines</name>
    <dbReference type="NCBI Taxonomy" id="1448308"/>
    <lineage>
        <taxon>Eukaryota</taxon>
        <taxon>Fungi</taxon>
        <taxon>Dikarya</taxon>
        <taxon>Ascomycota</taxon>
        <taxon>Pezizomycotina</taxon>
        <taxon>Dothideomycetes</taxon>
        <taxon>Pleosporomycetidae</taxon>
        <taxon>Pleosporales</taxon>
        <taxon>Corynesporascaceae</taxon>
        <taxon>Corynespora</taxon>
    </lineage>
</organism>
<protein>
    <submittedName>
        <fullName evidence="1">Uncharacterized protein</fullName>
    </submittedName>
</protein>